<gene>
    <name evidence="2" type="ORF">UFOPK1353_00948</name>
    <name evidence="3" type="ORF">UFOPK1826_01162</name>
</gene>
<name>A0A6J6BQV0_9ZZZZ</name>
<proteinExistence type="predicted"/>
<dbReference type="EMBL" id="CAEZSE010000169">
    <property type="protein sequence ID" value="CAB4541451.1"/>
    <property type="molecule type" value="Genomic_DNA"/>
</dbReference>
<feature type="transmembrane region" description="Helical" evidence="1">
    <location>
        <begin position="54"/>
        <end position="73"/>
    </location>
</feature>
<organism evidence="2">
    <name type="scientific">freshwater metagenome</name>
    <dbReference type="NCBI Taxonomy" id="449393"/>
    <lineage>
        <taxon>unclassified sequences</taxon>
        <taxon>metagenomes</taxon>
        <taxon>ecological metagenomes</taxon>
    </lineage>
</organism>
<evidence type="ECO:0000313" key="2">
    <source>
        <dbReference type="EMBL" id="CAB4541451.1"/>
    </source>
</evidence>
<dbReference type="AlphaFoldDB" id="A0A6J6BQV0"/>
<reference evidence="2" key="1">
    <citation type="submission" date="2020-05" db="EMBL/GenBank/DDBJ databases">
        <authorList>
            <person name="Chiriac C."/>
            <person name="Salcher M."/>
            <person name="Ghai R."/>
            <person name="Kavagutti S V."/>
        </authorList>
    </citation>
    <scope>NUCLEOTIDE SEQUENCE</scope>
</reference>
<sequence length="158" mass="17127">MQSIAHIVRQNQRPAQPEVAAIVHVCLRPYSDPTLVRMQCKLSMRWHDVWVRKLVISAVVGVFLLMASSAVSASVSSGNVTNHIINSTNTTIPFNYDLENEPSQCIGLLPRPGCGKEPEDAGDRGGALQYTVFGLMMAGLGVIGAGMVRGIRKQKPQT</sequence>
<evidence type="ECO:0000313" key="3">
    <source>
        <dbReference type="EMBL" id="CAB4609384.1"/>
    </source>
</evidence>
<keyword evidence="1" id="KW-1133">Transmembrane helix</keyword>
<dbReference type="EMBL" id="CAEZUN010000159">
    <property type="protein sequence ID" value="CAB4609384.1"/>
    <property type="molecule type" value="Genomic_DNA"/>
</dbReference>
<keyword evidence="1" id="KW-0472">Membrane</keyword>
<feature type="transmembrane region" description="Helical" evidence="1">
    <location>
        <begin position="127"/>
        <end position="148"/>
    </location>
</feature>
<evidence type="ECO:0000256" key="1">
    <source>
        <dbReference type="SAM" id="Phobius"/>
    </source>
</evidence>
<keyword evidence="1" id="KW-0812">Transmembrane</keyword>
<accession>A0A6J6BQV0</accession>
<protein>
    <submittedName>
        <fullName evidence="2">Unannotated protein</fullName>
    </submittedName>
</protein>